<name>A0ABR4ALV2_9LECA</name>
<organism evidence="1 2">
    <name type="scientific">Lepraria finkii</name>
    <dbReference type="NCBI Taxonomy" id="1340010"/>
    <lineage>
        <taxon>Eukaryota</taxon>
        <taxon>Fungi</taxon>
        <taxon>Dikarya</taxon>
        <taxon>Ascomycota</taxon>
        <taxon>Pezizomycotina</taxon>
        <taxon>Lecanoromycetes</taxon>
        <taxon>OSLEUM clade</taxon>
        <taxon>Lecanoromycetidae</taxon>
        <taxon>Lecanorales</taxon>
        <taxon>Lecanorineae</taxon>
        <taxon>Stereocaulaceae</taxon>
        <taxon>Lepraria</taxon>
    </lineage>
</organism>
<evidence type="ECO:0000313" key="2">
    <source>
        <dbReference type="Proteomes" id="UP001590951"/>
    </source>
</evidence>
<comment type="caution">
    <text evidence="1">The sequence shown here is derived from an EMBL/GenBank/DDBJ whole genome shotgun (WGS) entry which is preliminary data.</text>
</comment>
<dbReference type="EMBL" id="JBHFEH010000105">
    <property type="protein sequence ID" value="KAL2046723.1"/>
    <property type="molecule type" value="Genomic_DNA"/>
</dbReference>
<reference evidence="1 2" key="1">
    <citation type="submission" date="2024-09" db="EMBL/GenBank/DDBJ databases">
        <title>Rethinking Asexuality: The Enigmatic Case of Functional Sexual Genes in Lepraria (Stereocaulaceae).</title>
        <authorList>
            <person name="Doellman M."/>
            <person name="Sun Y."/>
            <person name="Barcenas-Pena A."/>
            <person name="Lumbsch H.T."/>
            <person name="Grewe F."/>
        </authorList>
    </citation>
    <scope>NUCLEOTIDE SEQUENCE [LARGE SCALE GENOMIC DNA]</scope>
    <source>
        <strain evidence="1 2">Grewe 0041</strain>
    </source>
</reference>
<dbReference type="Proteomes" id="UP001590951">
    <property type="component" value="Unassembled WGS sequence"/>
</dbReference>
<evidence type="ECO:0000313" key="1">
    <source>
        <dbReference type="EMBL" id="KAL2046723.1"/>
    </source>
</evidence>
<accession>A0ABR4ALV2</accession>
<keyword evidence="2" id="KW-1185">Reference proteome</keyword>
<protein>
    <submittedName>
        <fullName evidence="1">Uncharacterized protein</fullName>
    </submittedName>
</protein>
<gene>
    <name evidence="1" type="ORF">ABVK25_011595</name>
</gene>
<proteinExistence type="predicted"/>
<sequence length="225" mass="24221">MDGADDALWIEAADKAVNDAKLEFDGAVALEAEFVDTEYEADEAEADAVEASLDIEAEVCRLFETDEAVSLGAKSGEADELVFVMEALEASLDTRAEFCKLFESDEVMSVESEDAESVTEAAVDTSLDTEAKATKLFDTDKALLLKAEAVAFVPEAVDRPINMEAEFSVFETVGAVPLGSNGEEAKFVAKAEPPFAFERVDMLLRVEAEPSTVLEPKTPEADNES</sequence>